<evidence type="ECO:0000256" key="1">
    <source>
        <dbReference type="ARBA" id="ARBA00004325"/>
    </source>
</evidence>
<evidence type="ECO:0000256" key="3">
    <source>
        <dbReference type="ARBA" id="ARBA00022692"/>
    </source>
</evidence>
<proteinExistence type="inferred from homology"/>
<reference evidence="10" key="3">
    <citation type="submission" date="2025-09" db="UniProtKB">
        <authorList>
            <consortium name="Ensembl"/>
        </authorList>
    </citation>
    <scope>IDENTIFICATION</scope>
</reference>
<reference evidence="10" key="1">
    <citation type="submission" date="2021-06" db="EMBL/GenBank/DDBJ databases">
        <authorList>
            <consortium name="Wellcome Sanger Institute Data Sharing"/>
        </authorList>
    </citation>
    <scope>NUCLEOTIDE SEQUENCE [LARGE SCALE GENOMIC DNA]</scope>
</reference>
<feature type="chain" id="PRO_5034361762" description="MICOS complex subunit" evidence="9">
    <location>
        <begin position="25"/>
        <end position="310"/>
    </location>
</feature>
<evidence type="ECO:0000256" key="6">
    <source>
        <dbReference type="ARBA" id="ARBA00023136"/>
    </source>
</evidence>
<feature type="region of interest" description="Disordered" evidence="8">
    <location>
        <begin position="213"/>
        <end position="310"/>
    </location>
</feature>
<dbReference type="PANTHER" id="PTHR14564">
    <property type="entry name" value="MICOS COMPLEX SUBUNIT MIC26 / MIC27 FAMILY MEMBER"/>
    <property type="match status" value="1"/>
</dbReference>
<comment type="similarity">
    <text evidence="2">Belongs to the apolipoprotein O/MICOS complex subunit Mic27 family.</text>
</comment>
<dbReference type="AlphaFoldDB" id="A0A8C4SY30"/>
<feature type="signal peptide" evidence="9">
    <location>
        <begin position="1"/>
        <end position="24"/>
    </location>
</feature>
<feature type="compositionally biased region" description="Polar residues" evidence="8">
    <location>
        <begin position="252"/>
        <end position="279"/>
    </location>
</feature>
<keyword evidence="6" id="KW-0472">Membrane</keyword>
<feature type="compositionally biased region" description="Basic and acidic residues" evidence="8">
    <location>
        <begin position="280"/>
        <end position="294"/>
    </location>
</feature>
<keyword evidence="4" id="KW-1133">Transmembrane helix</keyword>
<dbReference type="GeneTree" id="ENSGT00530000063666"/>
<dbReference type="Ensembl" id="ENSECRT00000024581.1">
    <property type="protein sequence ID" value="ENSECRP00000024051.1"/>
    <property type="gene ID" value="ENSECRG00000016295.1"/>
</dbReference>
<sequence>MATKAMKIVAVPTLFGFSSLRVYAAEEEKKENCVSTQELSVYLAPPAKLKYVEEQPGQLQSGISVAREAISPYFRSLKRGYDSLKKGVINIIHFGEDTYTYLKDPPHGFLPRVSVITVSGLAGLIMARKGSRFKKIMFPLGLAAAGTAVCYPAQAVTAVKITGKNAYSAGIWASGALSSLWKPKVSARPENKELQSTSDPANAAKSDVYQMTETTEVPASPKIGSLFPEDGSSLSQDTASSNLVPLPNSPPQTESFPAQKSFQEIVPSTVSPHSVVQSDVTEKPKYSPDPRLADHGQSNPEDADMYTTRS</sequence>
<keyword evidence="9" id="KW-0732">Signal</keyword>
<dbReference type="InterPro" id="IPR033182">
    <property type="entry name" value="MIC26/MIC27_animal"/>
</dbReference>
<reference evidence="10" key="2">
    <citation type="submission" date="2025-08" db="UniProtKB">
        <authorList>
            <consortium name="Ensembl"/>
        </authorList>
    </citation>
    <scope>IDENTIFICATION</scope>
</reference>
<evidence type="ECO:0000256" key="9">
    <source>
        <dbReference type="SAM" id="SignalP"/>
    </source>
</evidence>
<evidence type="ECO:0000313" key="11">
    <source>
        <dbReference type="Proteomes" id="UP000694620"/>
    </source>
</evidence>
<evidence type="ECO:0000256" key="2">
    <source>
        <dbReference type="ARBA" id="ARBA00010904"/>
    </source>
</evidence>
<comment type="function">
    <text evidence="7">Component of the MICOS complex, a large protein complex of the mitochondrial inner membrane that plays crucial roles in the maintenance of crista junctions, inner membrane architecture, and formation of contact sites to the outer membrane.</text>
</comment>
<evidence type="ECO:0000313" key="10">
    <source>
        <dbReference type="Ensembl" id="ENSECRP00000024051.1"/>
    </source>
</evidence>
<name>A0A8C4SY30_ERPCA</name>
<accession>A0A8C4SY30</accession>
<dbReference type="Proteomes" id="UP000694620">
    <property type="component" value="Chromosome 12"/>
</dbReference>
<evidence type="ECO:0000256" key="8">
    <source>
        <dbReference type="SAM" id="MobiDB-lite"/>
    </source>
</evidence>
<keyword evidence="3" id="KW-0812">Transmembrane</keyword>
<protein>
    <recommendedName>
        <fullName evidence="7">MICOS complex subunit</fullName>
    </recommendedName>
</protein>
<dbReference type="InterPro" id="IPR019166">
    <property type="entry name" value="MIC26/MIC27"/>
</dbReference>
<dbReference type="GO" id="GO:0061617">
    <property type="term" value="C:MICOS complex"/>
    <property type="evidence" value="ECO:0007669"/>
    <property type="project" value="UniProtKB-UniRule"/>
</dbReference>
<dbReference type="Pfam" id="PF09769">
    <property type="entry name" value="ApoO"/>
    <property type="match status" value="1"/>
</dbReference>
<evidence type="ECO:0000256" key="7">
    <source>
        <dbReference type="RuleBase" id="RU363021"/>
    </source>
</evidence>
<comment type="subunit">
    <text evidence="7">Component of the mitochondrial contact site and cristae organizing system (MICOS) complex.</text>
</comment>
<gene>
    <name evidence="10" type="primary">APOOL</name>
</gene>
<dbReference type="GO" id="GO:0042407">
    <property type="term" value="P:cristae formation"/>
    <property type="evidence" value="ECO:0007669"/>
    <property type="project" value="InterPro"/>
</dbReference>
<keyword evidence="11" id="KW-1185">Reference proteome</keyword>
<comment type="subcellular location">
    <subcellularLocation>
        <location evidence="7">Mitochondrion inner membrane</location>
    </subcellularLocation>
    <subcellularLocation>
        <location evidence="1">Mitochondrion membrane</location>
    </subcellularLocation>
</comment>
<organism evidence="10 11">
    <name type="scientific">Erpetoichthys calabaricus</name>
    <name type="common">Rope fish</name>
    <name type="synonym">Calamoichthys calabaricus</name>
    <dbReference type="NCBI Taxonomy" id="27687"/>
    <lineage>
        <taxon>Eukaryota</taxon>
        <taxon>Metazoa</taxon>
        <taxon>Chordata</taxon>
        <taxon>Craniata</taxon>
        <taxon>Vertebrata</taxon>
        <taxon>Euteleostomi</taxon>
        <taxon>Actinopterygii</taxon>
        <taxon>Polypteriformes</taxon>
        <taxon>Polypteridae</taxon>
        <taxon>Erpetoichthys</taxon>
    </lineage>
</organism>
<keyword evidence="7" id="KW-0999">Mitochondrion inner membrane</keyword>
<keyword evidence="5 7" id="KW-0496">Mitochondrion</keyword>
<evidence type="ECO:0000256" key="4">
    <source>
        <dbReference type="ARBA" id="ARBA00022989"/>
    </source>
</evidence>
<evidence type="ECO:0000256" key="5">
    <source>
        <dbReference type="ARBA" id="ARBA00023128"/>
    </source>
</evidence>